<comment type="caution">
    <text evidence="3">The sequence shown here is derived from an EMBL/GenBank/DDBJ whole genome shotgun (WGS) entry which is preliminary data.</text>
</comment>
<dbReference type="Pfam" id="PF01321">
    <property type="entry name" value="Creatinase_N"/>
    <property type="match status" value="1"/>
</dbReference>
<dbReference type="SUPFAM" id="SSF53092">
    <property type="entry name" value="Creatinase/prolidase N-terminal domain"/>
    <property type="match status" value="1"/>
</dbReference>
<dbReference type="PANTHER" id="PTHR46112:SF2">
    <property type="entry name" value="XAA-PRO AMINOPEPTIDASE P-RELATED"/>
    <property type="match status" value="1"/>
</dbReference>
<reference evidence="3 4" key="1">
    <citation type="submission" date="2019-08" db="EMBL/GenBank/DDBJ databases">
        <authorList>
            <person name="Luo N."/>
        </authorList>
    </citation>
    <scope>NUCLEOTIDE SEQUENCE [LARGE SCALE GENOMIC DNA]</scope>
    <source>
        <strain evidence="3 4">NCIMB 9442</strain>
    </source>
</reference>
<dbReference type="InterPro" id="IPR050659">
    <property type="entry name" value="Peptidase_M24B"/>
</dbReference>
<accession>A0ABS0J1I1</accession>
<evidence type="ECO:0000313" key="3">
    <source>
        <dbReference type="EMBL" id="MBG3876294.1"/>
    </source>
</evidence>
<dbReference type="SUPFAM" id="SSF55920">
    <property type="entry name" value="Creatinase/aminopeptidase"/>
    <property type="match status" value="1"/>
</dbReference>
<dbReference type="Proteomes" id="UP001194469">
    <property type="component" value="Unassembled WGS sequence"/>
</dbReference>
<name>A0ABS0J1I1_9BACT</name>
<dbReference type="RefSeq" id="WP_196608463.1">
    <property type="nucleotide sequence ID" value="NZ_VRYY01000098.1"/>
</dbReference>
<keyword evidence="3" id="KW-0378">Hydrolase</keyword>
<dbReference type="CDD" id="cd01066">
    <property type="entry name" value="APP_MetAP"/>
    <property type="match status" value="1"/>
</dbReference>
<sequence>MSHTPRPHTPPSPRPFTAAERLPAEEARLRQSRALEILAAQAPDAGGLMAFSRVAIYYLAGTAGNGVLWLPREGEPVLLVRKGEERARLESPLANIVSFRSYGDLTGLCADAGSPLAPVVAVEMSGLPWSLASMLQQRLAGVAFVPGDAVLTRARARKTEWELVKLRLAGARHHECLHDLLPALLRPGMTEREISHLSWQVFFSRGHGGLMRMGAPGEECFLGHIAAGENGNYPSHFNGPLGLKGEHPAIPFMGYAGSVWRHGTPLALDIGFCLEGYHTDKTQLYWAGNAASIPDAVRRAHDLCIEVQARAAERLRPGEIPSDIWRSTLDLVERAGLSEGFMGLGSNKVTFLGHGIGLTIDEYPVIAHRFDEPLEEGMTIALEPKMGIAGVGMVGVENTFEVADGGGRALTGTAYDMVCV</sequence>
<feature type="domain" description="Creatinase N-terminal" evidence="2">
    <location>
        <begin position="32"/>
        <end position="156"/>
    </location>
</feature>
<dbReference type="GO" id="GO:0004177">
    <property type="term" value="F:aminopeptidase activity"/>
    <property type="evidence" value="ECO:0007669"/>
    <property type="project" value="UniProtKB-KW"/>
</dbReference>
<feature type="domain" description="Peptidase M24" evidence="1">
    <location>
        <begin position="165"/>
        <end position="402"/>
    </location>
</feature>
<dbReference type="InterPro" id="IPR036005">
    <property type="entry name" value="Creatinase/aminopeptidase-like"/>
</dbReference>
<keyword evidence="3" id="KW-0031">Aminopeptidase</keyword>
<dbReference type="InterPro" id="IPR029149">
    <property type="entry name" value="Creatin/AminoP/Spt16_N"/>
</dbReference>
<dbReference type="Pfam" id="PF00557">
    <property type="entry name" value="Peptidase_M24"/>
    <property type="match status" value="1"/>
</dbReference>
<evidence type="ECO:0000313" key="4">
    <source>
        <dbReference type="Proteomes" id="UP001194469"/>
    </source>
</evidence>
<dbReference type="Gene3D" id="3.90.230.10">
    <property type="entry name" value="Creatinase/methionine aminopeptidase superfamily"/>
    <property type="match status" value="1"/>
</dbReference>
<evidence type="ECO:0000259" key="1">
    <source>
        <dbReference type="Pfam" id="PF00557"/>
    </source>
</evidence>
<protein>
    <submittedName>
        <fullName evidence="3">Aminopeptidase P family protein</fullName>
    </submittedName>
</protein>
<dbReference type="EMBL" id="VRYY01000098">
    <property type="protein sequence ID" value="MBG3876294.1"/>
    <property type="molecule type" value="Genomic_DNA"/>
</dbReference>
<dbReference type="Gene3D" id="3.40.350.10">
    <property type="entry name" value="Creatinase/prolidase N-terminal domain"/>
    <property type="match status" value="1"/>
</dbReference>
<evidence type="ECO:0000259" key="2">
    <source>
        <dbReference type="Pfam" id="PF01321"/>
    </source>
</evidence>
<dbReference type="InterPro" id="IPR000587">
    <property type="entry name" value="Creatinase_N"/>
</dbReference>
<dbReference type="PANTHER" id="PTHR46112">
    <property type="entry name" value="AMINOPEPTIDASE"/>
    <property type="match status" value="1"/>
</dbReference>
<dbReference type="InterPro" id="IPR000994">
    <property type="entry name" value="Pept_M24"/>
</dbReference>
<gene>
    <name evidence="3" type="ORF">FVW20_04430</name>
</gene>
<proteinExistence type="predicted"/>
<keyword evidence="3" id="KW-0645">Protease</keyword>
<keyword evidence="4" id="KW-1185">Reference proteome</keyword>
<organism evidence="3 4">
    <name type="scientific">Nitratidesulfovibrio oxamicus</name>
    <dbReference type="NCBI Taxonomy" id="32016"/>
    <lineage>
        <taxon>Bacteria</taxon>
        <taxon>Pseudomonadati</taxon>
        <taxon>Thermodesulfobacteriota</taxon>
        <taxon>Desulfovibrionia</taxon>
        <taxon>Desulfovibrionales</taxon>
        <taxon>Desulfovibrionaceae</taxon>
        <taxon>Nitratidesulfovibrio</taxon>
    </lineage>
</organism>